<dbReference type="GO" id="GO:0016788">
    <property type="term" value="F:hydrolase activity, acting on ester bonds"/>
    <property type="evidence" value="ECO:0007669"/>
    <property type="project" value="InterPro"/>
</dbReference>
<dbReference type="GO" id="GO:0006629">
    <property type="term" value="P:lipid metabolic process"/>
    <property type="evidence" value="ECO:0007669"/>
    <property type="project" value="TreeGrafter"/>
</dbReference>
<feature type="chain" id="PRO_5039226401" description="Ricin B lectin domain-containing protein" evidence="3">
    <location>
        <begin position="27"/>
        <end position="527"/>
    </location>
</feature>
<dbReference type="InterPro" id="IPR013830">
    <property type="entry name" value="SGNH_hydro"/>
</dbReference>
<dbReference type="Proteomes" id="UP000637578">
    <property type="component" value="Unassembled WGS sequence"/>
</dbReference>
<feature type="disulfide bond" evidence="2">
    <location>
        <begin position="264"/>
        <end position="310"/>
    </location>
</feature>
<reference evidence="5" key="2">
    <citation type="submission" date="2020-09" db="EMBL/GenBank/DDBJ databases">
        <authorList>
            <person name="Sun Q."/>
            <person name="Zhou Y."/>
        </authorList>
    </citation>
    <scope>NUCLEOTIDE SEQUENCE</scope>
    <source>
        <strain evidence="5">CGMCC 4.5737</strain>
    </source>
</reference>
<dbReference type="Pfam" id="PF00652">
    <property type="entry name" value="Ricin_B_lectin"/>
    <property type="match status" value="1"/>
</dbReference>
<dbReference type="CDD" id="cd00161">
    <property type="entry name" value="beta-trefoil_Ricin-like"/>
    <property type="match status" value="1"/>
</dbReference>
<evidence type="ECO:0000256" key="1">
    <source>
        <dbReference type="PIRSR" id="PIRSR637460-1"/>
    </source>
</evidence>
<name>A0A8J3C603_9PSEU</name>
<organism evidence="5 6">
    <name type="scientific">Longimycelium tulufanense</name>
    <dbReference type="NCBI Taxonomy" id="907463"/>
    <lineage>
        <taxon>Bacteria</taxon>
        <taxon>Bacillati</taxon>
        <taxon>Actinomycetota</taxon>
        <taxon>Actinomycetes</taxon>
        <taxon>Pseudonocardiales</taxon>
        <taxon>Pseudonocardiaceae</taxon>
        <taxon>Longimycelium</taxon>
    </lineage>
</organism>
<evidence type="ECO:0000256" key="3">
    <source>
        <dbReference type="SAM" id="SignalP"/>
    </source>
</evidence>
<keyword evidence="2" id="KW-1015">Disulfide bond</keyword>
<dbReference type="PANTHER" id="PTHR37981:SF1">
    <property type="entry name" value="SGNH HYDROLASE-TYPE ESTERASE DOMAIN-CONTAINING PROTEIN"/>
    <property type="match status" value="1"/>
</dbReference>
<dbReference type="PANTHER" id="PTHR37981">
    <property type="entry name" value="LIPASE 2"/>
    <property type="match status" value="1"/>
</dbReference>
<comment type="caution">
    <text evidence="5">The sequence shown here is derived from an EMBL/GenBank/DDBJ whole genome shotgun (WGS) entry which is preliminary data.</text>
</comment>
<accession>A0A8J3C603</accession>
<dbReference type="Gene3D" id="2.80.10.50">
    <property type="match status" value="2"/>
</dbReference>
<sequence length="527" mass="58078">MSNRAPGWLRAALVLTTFTLTAFGLATVPSTAAAVTEPSAIKPLPPDLEEIRRAEATALYGSPEIRPIGQRRTAITTLGDSEISGEGAGNYEPGTHGPDNWCDRSRDAAVHRTGIPVDLTLNLACSGARSDHLVYGSGQRQYNELNQGDNLAIKARNTRLKLVWVVVSANDHDGVEFGPVVTDCVQRRVFFRGNCWPDYTNGWQERVTNSRAGAERVIRGIRQTMRDAGYTDTDYELVLMSYPSPASPDVEDNPDFPGWYRGGCLAYLKDAAFARNKAVPLFAQAIRQAAENTGVRYLDASRLFDGHEICTDNTWARGLHIENGNILDPNAVRQSFHPNFRGHGAFAECMAAFHNRPQWPQATCFDPASTGSTVLTEGLLEFRQLRNPATGLCADGEGYNSRNHTKLLSWDCHGGRNQAFWYDAQRQSVHVELSHDRCIDVPNQNFAPGQRVQLWNCNGTAAQRWLVNGGQLRPAASPQLCLTANAGRGSGVVLTPCEGGTTQRWAWETRPRLSGYGYNDWIPSRAY</sequence>
<dbReference type="InterPro" id="IPR036514">
    <property type="entry name" value="SGNH_hydro_sf"/>
</dbReference>
<dbReference type="SMART" id="SM00458">
    <property type="entry name" value="RICIN"/>
    <property type="match status" value="1"/>
</dbReference>
<proteinExistence type="predicted"/>
<evidence type="ECO:0000313" key="6">
    <source>
        <dbReference type="Proteomes" id="UP000637578"/>
    </source>
</evidence>
<dbReference type="InterPro" id="IPR037460">
    <property type="entry name" value="SEST-like"/>
</dbReference>
<gene>
    <name evidence="5" type="ORF">GCM10012275_03920</name>
</gene>
<evidence type="ECO:0000256" key="2">
    <source>
        <dbReference type="PIRSR" id="PIRSR637460-2"/>
    </source>
</evidence>
<feature type="signal peptide" evidence="3">
    <location>
        <begin position="1"/>
        <end position="26"/>
    </location>
</feature>
<dbReference type="AlphaFoldDB" id="A0A8J3C603"/>
<protein>
    <recommendedName>
        <fullName evidence="4">Ricin B lectin domain-containing protein</fullName>
    </recommendedName>
</protein>
<evidence type="ECO:0000259" key="4">
    <source>
        <dbReference type="SMART" id="SM00458"/>
    </source>
</evidence>
<reference evidence="5" key="1">
    <citation type="journal article" date="2014" name="Int. J. Syst. Evol. Microbiol.">
        <title>Complete genome sequence of Corynebacterium casei LMG S-19264T (=DSM 44701T), isolated from a smear-ripened cheese.</title>
        <authorList>
            <consortium name="US DOE Joint Genome Institute (JGI-PGF)"/>
            <person name="Walter F."/>
            <person name="Albersmeier A."/>
            <person name="Kalinowski J."/>
            <person name="Ruckert C."/>
        </authorList>
    </citation>
    <scope>NUCLEOTIDE SEQUENCE</scope>
    <source>
        <strain evidence="5">CGMCC 4.5737</strain>
    </source>
</reference>
<dbReference type="EMBL" id="BMMK01000001">
    <property type="protein sequence ID" value="GGM35871.1"/>
    <property type="molecule type" value="Genomic_DNA"/>
</dbReference>
<dbReference type="SUPFAM" id="SSF50370">
    <property type="entry name" value="Ricin B-like lectins"/>
    <property type="match status" value="1"/>
</dbReference>
<feature type="active site" evidence="1">
    <location>
        <position position="337"/>
    </location>
</feature>
<feature type="domain" description="Ricin B lectin" evidence="4">
    <location>
        <begin position="376"/>
        <end position="508"/>
    </location>
</feature>
<keyword evidence="6" id="KW-1185">Reference proteome</keyword>
<evidence type="ECO:0000313" key="5">
    <source>
        <dbReference type="EMBL" id="GGM35871.1"/>
    </source>
</evidence>
<feature type="disulfide bond" evidence="2">
    <location>
        <begin position="102"/>
        <end position="125"/>
    </location>
</feature>
<dbReference type="InterPro" id="IPR000772">
    <property type="entry name" value="Ricin_B_lectin"/>
</dbReference>
<keyword evidence="3" id="KW-0732">Signal</keyword>
<dbReference type="RefSeq" id="WP_189053141.1">
    <property type="nucleotide sequence ID" value="NZ_BMMK01000001.1"/>
</dbReference>
<dbReference type="PROSITE" id="PS50231">
    <property type="entry name" value="RICIN_B_LECTIN"/>
    <property type="match status" value="1"/>
</dbReference>
<dbReference type="SUPFAM" id="SSF52266">
    <property type="entry name" value="SGNH hydrolase"/>
    <property type="match status" value="1"/>
</dbReference>
<dbReference type="Gene3D" id="3.40.50.1110">
    <property type="entry name" value="SGNH hydrolase"/>
    <property type="match status" value="1"/>
</dbReference>
<dbReference type="Pfam" id="PF13472">
    <property type="entry name" value="Lipase_GDSL_2"/>
    <property type="match status" value="1"/>
</dbReference>
<feature type="active site" description="Nucleophile" evidence="1">
    <location>
        <position position="81"/>
    </location>
</feature>
<dbReference type="InterPro" id="IPR035992">
    <property type="entry name" value="Ricin_B-like_lectins"/>
</dbReference>